<dbReference type="PANTHER" id="PTHR18952">
    <property type="entry name" value="CARBONIC ANHYDRASE"/>
    <property type="match status" value="1"/>
</dbReference>
<keyword evidence="8" id="KW-1185">Reference proteome</keyword>
<proteinExistence type="inferred from homology"/>
<dbReference type="InterPro" id="IPR023561">
    <property type="entry name" value="Carbonic_anhydrase_a-class"/>
</dbReference>
<comment type="caution">
    <text evidence="7">The sequence shown here is derived from an EMBL/GenBank/DDBJ whole genome shotgun (WGS) entry which is preliminary data.</text>
</comment>
<reference evidence="7" key="1">
    <citation type="submission" date="2020-10" db="EMBL/GenBank/DDBJ databases">
        <authorList>
            <person name="Kikuchi T."/>
        </authorList>
    </citation>
    <scope>NUCLEOTIDE SEQUENCE</scope>
    <source>
        <strain evidence="7">NKZ352</strain>
    </source>
</reference>
<feature type="transmembrane region" description="Helical" evidence="5">
    <location>
        <begin position="388"/>
        <end position="410"/>
    </location>
</feature>
<feature type="transmembrane region" description="Helical" evidence="5">
    <location>
        <begin position="87"/>
        <end position="109"/>
    </location>
</feature>
<evidence type="ECO:0000256" key="1">
    <source>
        <dbReference type="ARBA" id="ARBA00010718"/>
    </source>
</evidence>
<dbReference type="Proteomes" id="UP000835052">
    <property type="component" value="Unassembled WGS sequence"/>
</dbReference>
<keyword evidence="5" id="KW-0472">Membrane</keyword>
<accession>A0A8S1H0P0</accession>
<comment type="cofactor">
    <cofactor evidence="4">
        <name>Zn(2+)</name>
        <dbReference type="ChEBI" id="CHEBI:29105"/>
    </cofactor>
</comment>
<evidence type="ECO:0000256" key="2">
    <source>
        <dbReference type="ARBA" id="ARBA00022723"/>
    </source>
</evidence>
<evidence type="ECO:0000256" key="4">
    <source>
        <dbReference type="RuleBase" id="RU367011"/>
    </source>
</evidence>
<name>A0A8S1H0P0_9PELO</name>
<protein>
    <recommendedName>
        <fullName evidence="4">Carbonic anhydrase</fullName>
        <ecNumber evidence="4">4.2.1.1</ecNumber>
    </recommendedName>
</protein>
<dbReference type="AlphaFoldDB" id="A0A8S1H0P0"/>
<feature type="domain" description="Alpha-carbonic anhydrase" evidence="6">
    <location>
        <begin position="128"/>
        <end position="382"/>
    </location>
</feature>
<dbReference type="PROSITE" id="PS51144">
    <property type="entry name" value="ALPHA_CA_2"/>
    <property type="match status" value="1"/>
</dbReference>
<evidence type="ECO:0000259" key="6">
    <source>
        <dbReference type="PROSITE" id="PS51144"/>
    </source>
</evidence>
<dbReference type="GO" id="GO:0005737">
    <property type="term" value="C:cytoplasm"/>
    <property type="evidence" value="ECO:0007669"/>
    <property type="project" value="TreeGrafter"/>
</dbReference>
<dbReference type="InterPro" id="IPR001148">
    <property type="entry name" value="CA_dom"/>
</dbReference>
<keyword evidence="5" id="KW-0812">Transmembrane</keyword>
<comment type="catalytic activity">
    <reaction evidence="4">
        <text>hydrogencarbonate + H(+) = CO2 + H2O</text>
        <dbReference type="Rhea" id="RHEA:10748"/>
        <dbReference type="ChEBI" id="CHEBI:15377"/>
        <dbReference type="ChEBI" id="CHEBI:15378"/>
        <dbReference type="ChEBI" id="CHEBI:16526"/>
        <dbReference type="ChEBI" id="CHEBI:17544"/>
        <dbReference type="EC" id="4.2.1.1"/>
    </reaction>
</comment>
<organism evidence="7 8">
    <name type="scientific">Caenorhabditis auriculariae</name>
    <dbReference type="NCBI Taxonomy" id="2777116"/>
    <lineage>
        <taxon>Eukaryota</taxon>
        <taxon>Metazoa</taxon>
        <taxon>Ecdysozoa</taxon>
        <taxon>Nematoda</taxon>
        <taxon>Chromadorea</taxon>
        <taxon>Rhabditida</taxon>
        <taxon>Rhabditina</taxon>
        <taxon>Rhabditomorpha</taxon>
        <taxon>Rhabditoidea</taxon>
        <taxon>Rhabditidae</taxon>
        <taxon>Peloderinae</taxon>
        <taxon>Caenorhabditis</taxon>
    </lineage>
</organism>
<evidence type="ECO:0000313" key="7">
    <source>
        <dbReference type="EMBL" id="CAD6189339.1"/>
    </source>
</evidence>
<dbReference type="OrthoDB" id="429145at2759"/>
<dbReference type="PROSITE" id="PS00162">
    <property type="entry name" value="ALPHA_CA_1"/>
    <property type="match status" value="1"/>
</dbReference>
<keyword evidence="3 4" id="KW-0862">Zinc</keyword>
<evidence type="ECO:0000256" key="5">
    <source>
        <dbReference type="SAM" id="Phobius"/>
    </source>
</evidence>
<dbReference type="InterPro" id="IPR036398">
    <property type="entry name" value="CA_dom_sf"/>
</dbReference>
<keyword evidence="2 4" id="KW-0479">Metal-binding</keyword>
<comment type="function">
    <text evidence="4">Reversible hydration of carbon dioxide.</text>
</comment>
<dbReference type="EC" id="4.2.1.1" evidence="4"/>
<dbReference type="Pfam" id="PF00194">
    <property type="entry name" value="Carb_anhydrase"/>
    <property type="match status" value="1"/>
</dbReference>
<gene>
    <name evidence="7" type="ORF">CAUJ_LOCUS5258</name>
</gene>
<keyword evidence="4" id="KW-0456">Lyase</keyword>
<dbReference type="GO" id="GO:0008270">
    <property type="term" value="F:zinc ion binding"/>
    <property type="evidence" value="ECO:0007669"/>
    <property type="project" value="UniProtKB-UniRule"/>
</dbReference>
<dbReference type="SUPFAM" id="SSF51069">
    <property type="entry name" value="Carbonic anhydrase"/>
    <property type="match status" value="1"/>
</dbReference>
<keyword evidence="5" id="KW-1133">Transmembrane helix</keyword>
<dbReference type="GO" id="GO:0004089">
    <property type="term" value="F:carbonate dehydratase activity"/>
    <property type="evidence" value="ECO:0007669"/>
    <property type="project" value="UniProtKB-UniRule"/>
</dbReference>
<dbReference type="Gene3D" id="3.10.200.10">
    <property type="entry name" value="Alpha carbonic anhydrase"/>
    <property type="match status" value="1"/>
</dbReference>
<dbReference type="InterPro" id="IPR018338">
    <property type="entry name" value="Carbonic_anhydrase_a-class_CS"/>
</dbReference>
<evidence type="ECO:0000256" key="3">
    <source>
        <dbReference type="ARBA" id="ARBA00022833"/>
    </source>
</evidence>
<dbReference type="CDD" id="cd00326">
    <property type="entry name" value="alpha_CA"/>
    <property type="match status" value="1"/>
</dbReference>
<sequence>MIHAAVGDHNGACSAAHLPQNLKCGVFSALFCGNLRFRDGSHPFMCRESPPHIIICDMWTQVLTQKSKVAFSSESLRLQNEVNLTSFFAVLLAPFLNVLLFLFPMSLLLQILTFLAFFSEVFCGGNNVEWGYSEKDGPDSWKGKCQEAYGRQSPIDIRATDVDYTPLHRLHFIHYDHPGPVDIFNSGTSVVVSGFGDWGSKQPIVQGGGLKHRYKLAQFHLHWGHHDAVGSEHTLGSLHYPAELHLVHVREGLTLAEAQARPDGLAVVGVFLARTNDPIANRFSALSDHLGNIEYDGNHTKPDGFRVKHMLPYDTEAFYRYEGSLTTPTCDESVIWTLLAEPIAVSKFQLQALRNLKGKQHDARKNFRPTQPLNGRRIQYRPSKLDRALICSSAFTPISGLLFLAVFYFLF</sequence>
<dbReference type="EMBL" id="CAJGYM010000010">
    <property type="protein sequence ID" value="CAD6189339.1"/>
    <property type="molecule type" value="Genomic_DNA"/>
</dbReference>
<dbReference type="PANTHER" id="PTHR18952:SF250">
    <property type="entry name" value="CARBONIC ANHYDRASE 5-RELATED"/>
    <property type="match status" value="1"/>
</dbReference>
<comment type="similarity">
    <text evidence="1 4">Belongs to the alpha-carbonic anhydrase family.</text>
</comment>
<evidence type="ECO:0000313" key="8">
    <source>
        <dbReference type="Proteomes" id="UP000835052"/>
    </source>
</evidence>
<dbReference type="SMART" id="SM01057">
    <property type="entry name" value="Carb_anhydrase"/>
    <property type="match status" value="1"/>
</dbReference>